<dbReference type="EMBL" id="JAJJMA010100506">
    <property type="protein sequence ID" value="MCL7030359.1"/>
    <property type="molecule type" value="Genomic_DNA"/>
</dbReference>
<feature type="domain" description="Inositol 1,3,4-trisphosphate 5/6-kinase ATP-grasp" evidence="12">
    <location>
        <begin position="120"/>
        <end position="321"/>
    </location>
</feature>
<gene>
    <name evidence="14" type="ORF">MKW94_001338</name>
</gene>
<feature type="binding site" evidence="10">
    <location>
        <position position="155"/>
    </location>
    <ligand>
        <name>ATP</name>
        <dbReference type="ChEBI" id="CHEBI:30616"/>
    </ligand>
</feature>
<feature type="binding site" evidence="10">
    <location>
        <position position="198"/>
    </location>
    <ligand>
        <name>1D-myo-inositol 1,3,4-trisphosphate</name>
        <dbReference type="ChEBI" id="CHEBI:58414"/>
    </ligand>
</feature>
<feature type="binding site" evidence="10">
    <location>
        <position position="213"/>
    </location>
    <ligand>
        <name>ATP</name>
        <dbReference type="ChEBI" id="CHEBI:30616"/>
    </ligand>
</feature>
<comment type="caution">
    <text evidence="14">The sequence shown here is derived from an EMBL/GenBank/DDBJ whole genome shotgun (WGS) entry which is preliminary data.</text>
</comment>
<comment type="subunit">
    <text evidence="2 9">Monomer.</text>
</comment>
<reference evidence="14" key="1">
    <citation type="submission" date="2022-03" db="EMBL/GenBank/DDBJ databases">
        <title>A functionally conserved STORR gene fusion in Papaver species that diverged 16.8 million years ago.</title>
        <authorList>
            <person name="Catania T."/>
        </authorList>
    </citation>
    <scope>NUCLEOTIDE SEQUENCE</scope>
    <source>
        <strain evidence="14">S-191538</strain>
    </source>
</reference>
<name>A0AA41S6I0_PAPNU</name>
<dbReference type="GO" id="GO:0005524">
    <property type="term" value="F:ATP binding"/>
    <property type="evidence" value="ECO:0007669"/>
    <property type="project" value="UniProtKB-KW"/>
</dbReference>
<dbReference type="SUPFAM" id="SSF56059">
    <property type="entry name" value="Glutathione synthetase ATP-binding domain-like"/>
    <property type="match status" value="1"/>
</dbReference>
<keyword evidence="3 9" id="KW-0808">Transferase</keyword>
<evidence type="ECO:0000256" key="11">
    <source>
        <dbReference type="PIRSR" id="PIRSR038186-2"/>
    </source>
</evidence>
<sequence length="365" mass="40725">MTKRYSIGYALAPKKQKSFIQDSLVNQSKERGIDLIKIDSDKLLTDQGPFDCILHKLSGENWVHQLDDYVVKNPNVLIIDSPNEIEIVHNRVSMLQVVSDLVVICNNNQTHDGTITNTAAATFGIPKQMVIHDVDSLMDLCGMEAHGLKFPVIAKPLVADGSAKSHKMALVYNREGLSKLKPQIVLQEFVNHGGVIFKVYVVGDYVKCVKRKSLPDISEEQLVGISKEGTMSFSQVSNMTTENRAGGGNYYDHIEDAVMPPENLITDIARGLRQSMRLHLFNFDVIRDSRIGDHYLVIDINYFPGYAKMPCYESVLTDFFCDIVQGKQNLEGVKKEEEGCPVTGSVKEERMLVSNNCSADAGEEH</sequence>
<feature type="binding site" evidence="10">
    <location>
        <begin position="187"/>
        <end position="198"/>
    </location>
    <ligand>
        <name>ATP</name>
        <dbReference type="ChEBI" id="CHEBI:30616"/>
    </ligand>
</feature>
<dbReference type="GO" id="GO:0047325">
    <property type="term" value="F:inositol-3,4,5,6-tetrakisphosphate 1-kinase activity"/>
    <property type="evidence" value="ECO:0007669"/>
    <property type="project" value="UniProtKB-EC"/>
</dbReference>
<feature type="binding site" evidence="10">
    <location>
        <position position="56"/>
    </location>
    <ligand>
        <name>1D-myo-inositol 1,3,4-trisphosphate</name>
        <dbReference type="ChEBI" id="CHEBI:58414"/>
    </ligand>
</feature>
<dbReference type="Pfam" id="PF17927">
    <property type="entry name" value="Ins134_P3_kin_N"/>
    <property type="match status" value="1"/>
</dbReference>
<evidence type="ECO:0000256" key="7">
    <source>
        <dbReference type="ARBA" id="ARBA00022840"/>
    </source>
</evidence>
<proteinExistence type="inferred from homology"/>
<dbReference type="InterPro" id="IPR040464">
    <property type="entry name" value="InsP(3)kin_ATP-grasp"/>
</dbReference>
<keyword evidence="6 9" id="KW-0418">Kinase</keyword>
<dbReference type="PANTHER" id="PTHR14217:SF24">
    <property type="entry name" value="INOSITOL-TETRAKISPHOSPHATE 1-KINASE 1"/>
    <property type="match status" value="1"/>
</dbReference>
<dbReference type="AlphaFoldDB" id="A0AA41S6I0"/>
<feature type="binding site" evidence="11">
    <location>
        <position position="301"/>
    </location>
    <ligand>
        <name>Mg(2+)</name>
        <dbReference type="ChEBI" id="CHEBI:18420"/>
        <label>2</label>
    </ligand>
</feature>
<dbReference type="GO" id="GO:0052726">
    <property type="term" value="F:inositol-1,3,4-trisphosphate 5-kinase activity"/>
    <property type="evidence" value="ECO:0007669"/>
    <property type="project" value="InterPro"/>
</dbReference>
<evidence type="ECO:0000313" key="15">
    <source>
        <dbReference type="Proteomes" id="UP001177140"/>
    </source>
</evidence>
<feature type="binding site" evidence="11">
    <location>
        <position position="284"/>
    </location>
    <ligand>
        <name>Mg(2+)</name>
        <dbReference type="ChEBI" id="CHEBI:18420"/>
        <label>1</label>
    </ligand>
</feature>
<feature type="binding site" evidence="10">
    <location>
        <position position="91"/>
    </location>
    <ligand>
        <name>ATP</name>
        <dbReference type="ChEBI" id="CHEBI:30616"/>
    </ligand>
</feature>
<comment type="function">
    <text evidence="9">Kinase that can phosphorylate various inositol polyphosphate such as Ins(3,4,5,6)P4 or Ins(1,3,4)P3.</text>
</comment>
<feature type="domain" description="Inositol-tetrakisphosphate 1-kinase N-terminal" evidence="13">
    <location>
        <begin position="7"/>
        <end position="85"/>
    </location>
</feature>
<evidence type="ECO:0000313" key="14">
    <source>
        <dbReference type="EMBL" id="MCL7030359.1"/>
    </source>
</evidence>
<accession>A0AA41S6I0</accession>
<dbReference type="EC" id="2.7.1.134" evidence="9"/>
<dbReference type="GO" id="GO:0032957">
    <property type="term" value="P:inositol trisphosphate metabolic process"/>
    <property type="evidence" value="ECO:0007669"/>
    <property type="project" value="InterPro"/>
</dbReference>
<dbReference type="Proteomes" id="UP001177140">
    <property type="component" value="Unassembled WGS sequence"/>
</dbReference>
<keyword evidence="7 9" id="KW-0067">ATP-binding</keyword>
<comment type="catalytic activity">
    <reaction evidence="9">
        <text>1D-myo-inositol 3,4,5,6-tetrakisphosphate + ATP = 1D-myo-inositol 1,3,4,5,6-pentakisphosphate + ADP + H(+)</text>
        <dbReference type="Rhea" id="RHEA:12452"/>
        <dbReference type="ChEBI" id="CHEBI:15378"/>
        <dbReference type="ChEBI" id="CHEBI:30616"/>
        <dbReference type="ChEBI" id="CHEBI:57539"/>
        <dbReference type="ChEBI" id="CHEBI:57733"/>
        <dbReference type="ChEBI" id="CHEBI:456216"/>
        <dbReference type="EC" id="2.7.1.134"/>
    </reaction>
</comment>
<dbReference type="Gene3D" id="3.30.470.20">
    <property type="entry name" value="ATP-grasp fold, B domain"/>
    <property type="match status" value="1"/>
</dbReference>
<dbReference type="Pfam" id="PF05770">
    <property type="entry name" value="Ins134_P3_kin"/>
    <property type="match status" value="1"/>
</dbReference>
<evidence type="ECO:0000259" key="12">
    <source>
        <dbReference type="Pfam" id="PF05770"/>
    </source>
</evidence>
<evidence type="ECO:0000256" key="4">
    <source>
        <dbReference type="ARBA" id="ARBA00022723"/>
    </source>
</evidence>
<evidence type="ECO:0000259" key="13">
    <source>
        <dbReference type="Pfam" id="PF17927"/>
    </source>
</evidence>
<keyword evidence="8 9" id="KW-0460">Magnesium</keyword>
<dbReference type="GO" id="GO:0052725">
    <property type="term" value="F:inositol-1,3,4-trisphosphate 6-kinase activity"/>
    <property type="evidence" value="ECO:0007669"/>
    <property type="project" value="InterPro"/>
</dbReference>
<evidence type="ECO:0000256" key="8">
    <source>
        <dbReference type="ARBA" id="ARBA00022842"/>
    </source>
</evidence>
<evidence type="ECO:0000256" key="10">
    <source>
        <dbReference type="PIRSR" id="PIRSR038186-1"/>
    </source>
</evidence>
<keyword evidence="15" id="KW-1185">Reference proteome</keyword>
<evidence type="ECO:0000256" key="9">
    <source>
        <dbReference type="PIRNR" id="PIRNR038186"/>
    </source>
</evidence>
<organism evidence="14 15">
    <name type="scientific">Papaver nudicaule</name>
    <name type="common">Iceland poppy</name>
    <dbReference type="NCBI Taxonomy" id="74823"/>
    <lineage>
        <taxon>Eukaryota</taxon>
        <taxon>Viridiplantae</taxon>
        <taxon>Streptophyta</taxon>
        <taxon>Embryophyta</taxon>
        <taxon>Tracheophyta</taxon>
        <taxon>Spermatophyta</taxon>
        <taxon>Magnoliopsida</taxon>
        <taxon>Ranunculales</taxon>
        <taxon>Papaveraceae</taxon>
        <taxon>Papaveroideae</taxon>
        <taxon>Papaver</taxon>
    </lineage>
</organism>
<feature type="binding site" evidence="10">
    <location>
        <position position="301"/>
    </location>
    <ligand>
        <name>1D-myo-inositol 1,3,4-trisphosphate</name>
        <dbReference type="ChEBI" id="CHEBI:58414"/>
    </ligand>
</feature>
<feature type="binding site" evidence="10">
    <location>
        <position position="166"/>
    </location>
    <ligand>
        <name>1D-myo-inositol 1,3,4-trisphosphate</name>
        <dbReference type="ChEBI" id="CHEBI:58414"/>
    </ligand>
</feature>
<evidence type="ECO:0000256" key="3">
    <source>
        <dbReference type="ARBA" id="ARBA00022679"/>
    </source>
</evidence>
<keyword evidence="4 9" id="KW-0479">Metal-binding</keyword>
<evidence type="ECO:0000256" key="2">
    <source>
        <dbReference type="ARBA" id="ARBA00011245"/>
    </source>
</evidence>
<dbReference type="InterPro" id="IPR008656">
    <property type="entry name" value="Inositol_tetrakis-P_1-kinase"/>
</dbReference>
<feature type="binding site" evidence="11">
    <location>
        <position position="299"/>
    </location>
    <ligand>
        <name>Mg(2+)</name>
        <dbReference type="ChEBI" id="CHEBI:18420"/>
        <label>2</label>
    </ligand>
</feature>
<feature type="binding site" evidence="10">
    <location>
        <position position="305"/>
    </location>
    <ligand>
        <name>1D-myo-inositol 1,3,4-trisphosphate</name>
        <dbReference type="ChEBI" id="CHEBI:58414"/>
    </ligand>
</feature>
<dbReference type="PIRSF" id="PIRSF038186">
    <property type="entry name" value="ITPK"/>
    <property type="match status" value="1"/>
</dbReference>
<dbReference type="PANTHER" id="PTHR14217">
    <property type="entry name" value="INOSITOL-TETRAKISPHOSPHATE 1-KINASE"/>
    <property type="match status" value="1"/>
</dbReference>
<dbReference type="GO" id="GO:0000287">
    <property type="term" value="F:magnesium ion binding"/>
    <property type="evidence" value="ECO:0007669"/>
    <property type="project" value="InterPro"/>
</dbReference>
<keyword evidence="5 9" id="KW-0547">Nucleotide-binding</keyword>
<dbReference type="InterPro" id="IPR041429">
    <property type="entry name" value="ITPK1_N"/>
</dbReference>
<comment type="similarity">
    <text evidence="1 9">Belongs to the ITPK1 family.</text>
</comment>
<comment type="cofactor">
    <cofactor evidence="9 11">
        <name>Mg(2+)</name>
        <dbReference type="ChEBI" id="CHEBI:18420"/>
    </cofactor>
    <text evidence="9 11">Binds 2 magnesium ions per subunit.</text>
</comment>
<feature type="binding site" evidence="11">
    <location>
        <position position="299"/>
    </location>
    <ligand>
        <name>Mg(2+)</name>
        <dbReference type="ChEBI" id="CHEBI:18420"/>
        <label>1</label>
    </ligand>
</feature>
<evidence type="ECO:0000256" key="5">
    <source>
        <dbReference type="ARBA" id="ARBA00022741"/>
    </source>
</evidence>
<feature type="binding site" evidence="10">
    <location>
        <position position="15"/>
    </location>
    <ligand>
        <name>1D-myo-inositol 1,3,4-trisphosphate</name>
        <dbReference type="ChEBI" id="CHEBI:58414"/>
    </ligand>
</feature>
<dbReference type="GO" id="GO:0005737">
    <property type="term" value="C:cytoplasm"/>
    <property type="evidence" value="ECO:0007669"/>
    <property type="project" value="TreeGrafter"/>
</dbReference>
<protein>
    <recommendedName>
        <fullName evidence="9">Inositol-tetrakisphosphate 1-kinase</fullName>
        <ecNumber evidence="9">2.7.1.134</ecNumber>
    </recommendedName>
</protein>
<evidence type="ECO:0000256" key="1">
    <source>
        <dbReference type="ARBA" id="ARBA00009601"/>
    </source>
</evidence>
<evidence type="ECO:0000256" key="6">
    <source>
        <dbReference type="ARBA" id="ARBA00022777"/>
    </source>
</evidence>